<dbReference type="GO" id="GO:0005524">
    <property type="term" value="F:ATP binding"/>
    <property type="evidence" value="ECO:0007669"/>
    <property type="project" value="UniProtKB-KW"/>
</dbReference>
<dbReference type="InterPro" id="IPR023299">
    <property type="entry name" value="ATPase_P-typ_cyto_dom_N"/>
</dbReference>
<dbReference type="PRINTS" id="PR00120">
    <property type="entry name" value="HATPASE"/>
</dbReference>
<dbReference type="STRING" id="103827.A0A0N5D5I7"/>
<reference evidence="10 11" key="2">
    <citation type="submission" date="2018-11" db="EMBL/GenBank/DDBJ databases">
        <authorList>
            <consortium name="Pathogen Informatics"/>
        </authorList>
    </citation>
    <scope>NUCLEOTIDE SEQUENCE [LARGE SCALE GENOMIC DNA]</scope>
</reference>
<sequence length="836" mass="94794">MATIFFLVASIISRFRNILDHFIIAFLIIIVANVPQGLPAMVISQLAIIGRRLASKNVYIKKLDVISELGATTVVAVDKTGTITQNLMVLTDLWYNRKYQLDHKFMNDPKSHDQNYEHSECKQPLSDMFAVMSICNRAHFEHIDKLPTSRKPLQDATSMETLQGGPINKRFTVLLVDTNEDGTLQNIIIITNFCRDSITGKPSPVFSKQNDLIRIKVSNKAEQIKEHQTSSNTFEQNHIYGSPSDVALLRYVEMFLSVNRIRSNYFFQKVFDMPFNSVRRYHLVIARDLTQESENAKNEPNIVVKFVIMIIGAPEVVLDCCTFLQIDQEQIPIDEDLRQECQAAWEHFGNEGKRVYAFGMKRITADINFKFTSSNVELAQLTFLGMAALMDPPRDDAANAIKQCKEAGIKVYMITVLIFLCDHPTTAMAIARKIGLIGSSDEMVESSSRERVKLSVIEAKEINWSVVVGNDVDNMDKNGWNKLFKKKYIVFARTNSRQKLRIIEECQKRGEIVAVTGEGVSDAQALASANIGIAMGITGSDIAKQSADIILTDDNFASIVKGIEEGRLLFDNLRLSLAYTLTHLWPEIFPVILQFTLYLPLALSPLQILSIDLASELPPSISLAYQSPESDIMRVPPRHPNDRLLSRPLIIYSFAFAGTIITTGCIVSFFSVYWYHNIKVKDLLFTAENYWSADAGNFTTSEGQIFSASEQMFIKGQAAAAWQITLVLSQIFHLYMCATRRTSFFRQGITNLVSFFAVIIELLLLNLFIYTPFAQSFMETQSPPNQYIHLHNFYCFQFPVWLYGIIAGIILLIFTELRKFCIRQWPTNPLIKFIVF</sequence>
<evidence type="ECO:0000256" key="2">
    <source>
        <dbReference type="ARBA" id="ARBA00022692"/>
    </source>
</evidence>
<dbReference type="GO" id="GO:1902600">
    <property type="term" value="P:proton transmembrane transport"/>
    <property type="evidence" value="ECO:0007669"/>
    <property type="project" value="TreeGrafter"/>
</dbReference>
<keyword evidence="6 8" id="KW-1133">Transmembrane helix</keyword>
<keyword evidence="7 8" id="KW-0472">Membrane</keyword>
<accession>A0A0N5D5I7</accession>
<evidence type="ECO:0000313" key="11">
    <source>
        <dbReference type="Proteomes" id="UP000276776"/>
    </source>
</evidence>
<dbReference type="FunFam" id="3.40.50.1000:FF:000083">
    <property type="entry name" value="Sodium/potassium-transporting ATPase subunit alpha"/>
    <property type="match status" value="1"/>
</dbReference>
<dbReference type="PANTHER" id="PTHR43294:SF5">
    <property type="entry name" value="CATION-TRANSPORTING P-TYPE ATPASE N-TERMINAL DOMAIN-CONTAINING PROTEIN"/>
    <property type="match status" value="1"/>
</dbReference>
<dbReference type="InterPro" id="IPR018303">
    <property type="entry name" value="ATPase_P-typ_P_site"/>
</dbReference>
<dbReference type="Pfam" id="PF00689">
    <property type="entry name" value="Cation_ATPase_C"/>
    <property type="match status" value="1"/>
</dbReference>
<evidence type="ECO:0000256" key="7">
    <source>
        <dbReference type="ARBA" id="ARBA00023136"/>
    </source>
</evidence>
<feature type="transmembrane region" description="Helical" evidence="8">
    <location>
        <begin position="24"/>
        <end position="49"/>
    </location>
</feature>
<dbReference type="InterPro" id="IPR006068">
    <property type="entry name" value="ATPase_P-typ_cation-transptr_C"/>
</dbReference>
<dbReference type="InterPro" id="IPR001757">
    <property type="entry name" value="P_typ_ATPase"/>
</dbReference>
<keyword evidence="3" id="KW-0547">Nucleotide-binding</keyword>
<dbReference type="PROSITE" id="PS00154">
    <property type="entry name" value="ATPASE_E1_E2"/>
    <property type="match status" value="1"/>
</dbReference>
<dbReference type="SUPFAM" id="SSF56784">
    <property type="entry name" value="HAD-like"/>
    <property type="match status" value="1"/>
</dbReference>
<comment type="subcellular location">
    <subcellularLocation>
        <location evidence="1">Membrane</location>
        <topology evidence="1">Multi-pass membrane protein</topology>
    </subcellularLocation>
</comment>
<gene>
    <name evidence="10" type="ORF">TCLT_LOCUS8258</name>
</gene>
<evidence type="ECO:0000256" key="8">
    <source>
        <dbReference type="SAM" id="Phobius"/>
    </source>
</evidence>
<dbReference type="GO" id="GO:0006883">
    <property type="term" value="P:intracellular sodium ion homeostasis"/>
    <property type="evidence" value="ECO:0007669"/>
    <property type="project" value="TreeGrafter"/>
</dbReference>
<feature type="transmembrane region" description="Helical" evidence="8">
    <location>
        <begin position="791"/>
        <end position="814"/>
    </location>
</feature>
<evidence type="ECO:0000256" key="5">
    <source>
        <dbReference type="ARBA" id="ARBA00022967"/>
    </source>
</evidence>
<dbReference type="GO" id="GO:0005391">
    <property type="term" value="F:P-type sodium:potassium-exchanging transporter activity"/>
    <property type="evidence" value="ECO:0007669"/>
    <property type="project" value="TreeGrafter"/>
</dbReference>
<dbReference type="InterPro" id="IPR044492">
    <property type="entry name" value="P_typ_ATPase_HD_dom"/>
</dbReference>
<reference evidence="12" key="1">
    <citation type="submission" date="2016-04" db="UniProtKB">
        <authorList>
            <consortium name="WormBaseParasite"/>
        </authorList>
    </citation>
    <scope>IDENTIFICATION</scope>
</reference>
<organism evidence="12">
    <name type="scientific">Thelazia callipaeda</name>
    <name type="common">Oriental eyeworm</name>
    <name type="synonym">Parasitic nematode</name>
    <dbReference type="NCBI Taxonomy" id="103827"/>
    <lineage>
        <taxon>Eukaryota</taxon>
        <taxon>Metazoa</taxon>
        <taxon>Ecdysozoa</taxon>
        <taxon>Nematoda</taxon>
        <taxon>Chromadorea</taxon>
        <taxon>Rhabditida</taxon>
        <taxon>Spirurina</taxon>
        <taxon>Spiruromorpha</taxon>
        <taxon>Thelazioidea</taxon>
        <taxon>Thelaziidae</taxon>
        <taxon>Thelazia</taxon>
    </lineage>
</organism>
<dbReference type="EMBL" id="UYYF01004605">
    <property type="protein sequence ID" value="VDN05796.1"/>
    <property type="molecule type" value="Genomic_DNA"/>
</dbReference>
<dbReference type="GO" id="GO:0036376">
    <property type="term" value="P:sodium ion export across plasma membrane"/>
    <property type="evidence" value="ECO:0007669"/>
    <property type="project" value="TreeGrafter"/>
</dbReference>
<keyword evidence="11" id="KW-1185">Reference proteome</keyword>
<dbReference type="FunFam" id="1.20.1110.10:FF:000064">
    <property type="entry name" value="Cation transporting ATPase"/>
    <property type="match status" value="1"/>
</dbReference>
<evidence type="ECO:0000256" key="3">
    <source>
        <dbReference type="ARBA" id="ARBA00022741"/>
    </source>
</evidence>
<keyword evidence="5" id="KW-1278">Translocase</keyword>
<keyword evidence="4" id="KW-0067">ATP-binding</keyword>
<dbReference type="InterPro" id="IPR023214">
    <property type="entry name" value="HAD_sf"/>
</dbReference>
<dbReference type="InterPro" id="IPR023298">
    <property type="entry name" value="ATPase_P-typ_TM_dom_sf"/>
</dbReference>
<keyword evidence="2 8" id="KW-0812">Transmembrane</keyword>
<protein>
    <submittedName>
        <fullName evidence="12">Cation_ATPase_C domain-containing protein</fullName>
    </submittedName>
</protein>
<evidence type="ECO:0000259" key="9">
    <source>
        <dbReference type="Pfam" id="PF00689"/>
    </source>
</evidence>
<dbReference type="GO" id="GO:1990573">
    <property type="term" value="P:potassium ion import across plasma membrane"/>
    <property type="evidence" value="ECO:0007669"/>
    <property type="project" value="TreeGrafter"/>
</dbReference>
<dbReference type="GO" id="GO:0005886">
    <property type="term" value="C:plasma membrane"/>
    <property type="evidence" value="ECO:0007669"/>
    <property type="project" value="TreeGrafter"/>
</dbReference>
<dbReference type="PRINTS" id="PR00119">
    <property type="entry name" value="CATATPASE"/>
</dbReference>
<dbReference type="Pfam" id="PF13246">
    <property type="entry name" value="Cation_ATPase"/>
    <property type="match status" value="1"/>
</dbReference>
<evidence type="ECO:0000256" key="1">
    <source>
        <dbReference type="ARBA" id="ARBA00004141"/>
    </source>
</evidence>
<dbReference type="InterPro" id="IPR036412">
    <property type="entry name" value="HAD-like_sf"/>
</dbReference>
<evidence type="ECO:0000256" key="6">
    <source>
        <dbReference type="ARBA" id="ARBA00022989"/>
    </source>
</evidence>
<dbReference type="Gene3D" id="1.20.1110.10">
    <property type="entry name" value="Calcium-transporting ATPase, transmembrane domain"/>
    <property type="match status" value="2"/>
</dbReference>
<evidence type="ECO:0000313" key="12">
    <source>
        <dbReference type="WBParaSite" id="TCLT_0000826901-mRNA-1"/>
    </source>
</evidence>
<proteinExistence type="predicted"/>
<dbReference type="PANTHER" id="PTHR43294">
    <property type="entry name" value="SODIUM/POTASSIUM-TRANSPORTING ATPASE SUBUNIT ALPHA"/>
    <property type="match status" value="1"/>
</dbReference>
<dbReference type="WBParaSite" id="TCLT_0000826901-mRNA-1">
    <property type="protein sequence ID" value="TCLT_0000826901-mRNA-1"/>
    <property type="gene ID" value="TCLT_0000826901"/>
</dbReference>
<feature type="domain" description="Cation-transporting P-type ATPase C-terminal" evidence="9">
    <location>
        <begin position="600"/>
        <end position="820"/>
    </location>
</feature>
<dbReference type="NCBIfam" id="TIGR01494">
    <property type="entry name" value="ATPase_P-type"/>
    <property type="match status" value="1"/>
</dbReference>
<dbReference type="SFLD" id="SFLDG00002">
    <property type="entry name" value="C1.7:_P-type_atpase_like"/>
    <property type="match status" value="1"/>
</dbReference>
<feature type="transmembrane region" description="Helical" evidence="8">
    <location>
        <begin position="749"/>
        <end position="771"/>
    </location>
</feature>
<dbReference type="SUPFAM" id="SSF81665">
    <property type="entry name" value="Calcium ATPase, transmembrane domain M"/>
    <property type="match status" value="1"/>
</dbReference>
<evidence type="ECO:0000313" key="10">
    <source>
        <dbReference type="EMBL" id="VDN05796.1"/>
    </source>
</evidence>
<dbReference type="Proteomes" id="UP000276776">
    <property type="component" value="Unassembled WGS sequence"/>
</dbReference>
<dbReference type="AlphaFoldDB" id="A0A0N5D5I7"/>
<dbReference type="SFLD" id="SFLDF00027">
    <property type="entry name" value="p-type_atpase"/>
    <property type="match status" value="1"/>
</dbReference>
<dbReference type="InterPro" id="IPR050510">
    <property type="entry name" value="Cation_transp_ATPase_P-type"/>
</dbReference>
<dbReference type="SUPFAM" id="SSF81660">
    <property type="entry name" value="Metal cation-transporting ATPase, ATP-binding domain N"/>
    <property type="match status" value="1"/>
</dbReference>
<name>A0A0N5D5I7_THECL</name>
<feature type="transmembrane region" description="Helical" evidence="8">
    <location>
        <begin position="649"/>
        <end position="675"/>
    </location>
</feature>
<dbReference type="OrthoDB" id="3352408at2759"/>
<dbReference type="Gene3D" id="3.40.50.1000">
    <property type="entry name" value="HAD superfamily/HAD-like"/>
    <property type="match status" value="2"/>
</dbReference>
<dbReference type="GO" id="GO:0016887">
    <property type="term" value="F:ATP hydrolysis activity"/>
    <property type="evidence" value="ECO:0007669"/>
    <property type="project" value="InterPro"/>
</dbReference>
<dbReference type="OMA" id="MVVTDLW"/>
<dbReference type="Gene3D" id="3.40.1110.10">
    <property type="entry name" value="Calcium-transporting ATPase, cytoplasmic domain N"/>
    <property type="match status" value="2"/>
</dbReference>
<evidence type="ECO:0000256" key="4">
    <source>
        <dbReference type="ARBA" id="ARBA00022840"/>
    </source>
</evidence>
<dbReference type="GO" id="GO:0030007">
    <property type="term" value="P:intracellular potassium ion homeostasis"/>
    <property type="evidence" value="ECO:0007669"/>
    <property type="project" value="TreeGrafter"/>
</dbReference>
<dbReference type="SFLD" id="SFLDS00003">
    <property type="entry name" value="Haloacid_Dehalogenase"/>
    <property type="match status" value="1"/>
</dbReference>